<dbReference type="RefSeq" id="WP_022745825.1">
    <property type="nucleotide sequence ID" value="NC_022571.1"/>
</dbReference>
<evidence type="ECO:0000256" key="1">
    <source>
        <dbReference type="SAM" id="MobiDB-lite"/>
    </source>
</evidence>
<keyword evidence="3" id="KW-1185">Reference proteome</keyword>
<feature type="compositionally biased region" description="Basic and acidic residues" evidence="1">
    <location>
        <begin position="303"/>
        <end position="319"/>
    </location>
</feature>
<feature type="compositionally biased region" description="Acidic residues" evidence="1">
    <location>
        <begin position="292"/>
        <end position="302"/>
    </location>
</feature>
<dbReference type="AlphaFoldDB" id="U5MQZ7"/>
<gene>
    <name evidence="2" type="ORF">CLSA_c19280</name>
</gene>
<evidence type="ECO:0008006" key="4">
    <source>
        <dbReference type="Google" id="ProtNLM"/>
    </source>
</evidence>
<evidence type="ECO:0000313" key="2">
    <source>
        <dbReference type="EMBL" id="AGX42913.1"/>
    </source>
</evidence>
<protein>
    <recommendedName>
        <fullName evidence="4">ParB/Sulfiredoxin domain-containing protein</fullName>
    </recommendedName>
</protein>
<sequence>MNKTTRQKLAIDELYINPDNYRYIESLDNEIEAIIAMFNKIPNKKYDKQMKEMMNLAYDISRDGLNPFEFPIVWYDEEIQKYIVIDGNRRITCIKLMLQYKNNEKISTNVPDVGKIYNIKPNIDMSQKIECIVYENLEEAKKVLSKIHQDSNDGIGRIRWDAQVKRRANAREGNKDRTFSIIEFVKNNSLISEELLNKMNSNRWSSKLERVIGFAKFKTIYNITFNENNDIQYLDDCEQTFKMLSKLISDIIDNVATNNFRLKEDFNEYIEKLPDEYKSQVNKDGIAKQDSNESEESNDSDDSNLKDDCVYSTGDKPENDSSQSSKANIEDKDDVKNEKDLDGGSAEEPSAPKKITPHSKNANVALRLSREYTEQEYLCLGEKGKQILAELESLNYNCYPQAAAGLCRSIMEYTAKLWMGEFSEEFNGNQLATYFGKCVNMLRNKKY</sequence>
<dbReference type="EMBL" id="CP006721">
    <property type="protein sequence ID" value="AGX42913.1"/>
    <property type="molecule type" value="Genomic_DNA"/>
</dbReference>
<reference evidence="2 3" key="1">
    <citation type="journal article" date="2013" name="Genome Announc.">
        <title>Complete Genome Sequence of the Solvent Producer Clostridium saccharobutylicum NCP262 (DSM 13864).</title>
        <authorList>
            <person name="Poehlein A."/>
            <person name="Hartwich K."/>
            <person name="Krabben P."/>
            <person name="Ehrenreich A."/>
            <person name="Liebl W."/>
            <person name="Durre P."/>
            <person name="Gottschalk G."/>
            <person name="Daniel R."/>
        </authorList>
    </citation>
    <scope>NUCLEOTIDE SEQUENCE [LARGE SCALE GENOMIC DNA]</scope>
    <source>
        <strain evidence="2">DSM 13864</strain>
    </source>
</reference>
<dbReference type="KEGG" id="csb:CLSA_c19280"/>
<dbReference type="PATRIC" id="fig|1345695.10.peg.2498"/>
<organism evidence="2 3">
    <name type="scientific">Clostridium saccharobutylicum DSM 13864</name>
    <dbReference type="NCBI Taxonomy" id="1345695"/>
    <lineage>
        <taxon>Bacteria</taxon>
        <taxon>Bacillati</taxon>
        <taxon>Bacillota</taxon>
        <taxon>Clostridia</taxon>
        <taxon>Eubacteriales</taxon>
        <taxon>Clostridiaceae</taxon>
        <taxon>Clostridium</taxon>
    </lineage>
</organism>
<dbReference type="HOGENOM" id="CLU_612095_0_0_9"/>
<accession>U5MQZ7</accession>
<feature type="region of interest" description="Disordered" evidence="1">
    <location>
        <begin position="281"/>
        <end position="359"/>
    </location>
</feature>
<feature type="compositionally biased region" description="Basic and acidic residues" evidence="1">
    <location>
        <begin position="328"/>
        <end position="342"/>
    </location>
</feature>
<dbReference type="eggNOG" id="ENOG502ZKMB">
    <property type="taxonomic scope" value="Bacteria"/>
</dbReference>
<name>U5MQZ7_CLOSA</name>
<dbReference type="GeneID" id="55474397"/>
<dbReference type="Proteomes" id="UP000017118">
    <property type="component" value="Chromosome"/>
</dbReference>
<proteinExistence type="predicted"/>
<dbReference type="OrthoDB" id="9769293at2"/>
<evidence type="ECO:0000313" key="3">
    <source>
        <dbReference type="Proteomes" id="UP000017118"/>
    </source>
</evidence>